<proteinExistence type="predicted"/>
<name>A0A0F7EEX1_BRELA</name>
<sequence>MKNFLILFCICTIFLGGCVQDKPLDDLTKFSTDTKGDYLLFHFINPLGEEGYISEVDDDGKVIKKFMIRDKHFAPSDVFYYSNNFFFTSGAYSDDTKVMKYDPKKQELSLFDTNQKKFIEKYHKDDKSEYIITVLDKNDNNEVCDIKLNKCIEFSGNYSAHTVTTLDNYIIIVGINKTLSNTKNSIQLKKFNRNLEALKEVTLDQIPNYFTYTSEDQKLYIFMKNGDIVEIDSDLNVHSYPINLSGISENIESVKYNKNVMVDKKRILVDMEIKADDKKTDILAEISFEKDVPTMNVIQKGINEDILNVDYETEEVFTRSYVDKKTVIFIRDTKKFDLKNRLVLSNKDPIYFVDNIKKY</sequence>
<dbReference type="RefSeq" id="WP_031411462.1">
    <property type="nucleotide sequence ID" value="NZ_CP011074.1"/>
</dbReference>
<dbReference type="PROSITE" id="PS51257">
    <property type="entry name" value="PROKAR_LIPOPROTEIN"/>
    <property type="match status" value="1"/>
</dbReference>
<accession>A0A0F7EEX1</accession>
<dbReference type="InterPro" id="IPR011044">
    <property type="entry name" value="Quino_amine_DH_bsu"/>
</dbReference>
<gene>
    <name evidence="1" type="ORF">EX87_03315</name>
</gene>
<dbReference type="AlphaFoldDB" id="A0A0F7EEX1"/>
<reference evidence="1" key="1">
    <citation type="submission" date="2015-03" db="EMBL/GenBank/DDBJ databases">
        <title>MIGS Cultured Bacterial/Archaeal sample from Brevibacillus laterosporus.</title>
        <authorList>
            <person name="Zeng D."/>
            <person name="Zhu L."/>
            <person name="Dong G."/>
            <person name="Ye W."/>
            <person name="Ren D."/>
            <person name="Wu L."/>
            <person name="Xu J."/>
            <person name="Li G."/>
            <person name="Guo L."/>
        </authorList>
    </citation>
    <scope>NUCLEOTIDE SEQUENCE</scope>
    <source>
        <strain evidence="1">B9</strain>
    </source>
</reference>
<evidence type="ECO:0000313" key="1">
    <source>
        <dbReference type="EMBL" id="AKF92798.1"/>
    </source>
</evidence>
<protein>
    <recommendedName>
        <fullName evidence="2">Lipoprotein</fullName>
    </recommendedName>
</protein>
<dbReference type="EMBL" id="CP011074">
    <property type="protein sequence ID" value="AKF92798.1"/>
    <property type="molecule type" value="Genomic_DNA"/>
</dbReference>
<evidence type="ECO:0008006" key="2">
    <source>
        <dbReference type="Google" id="ProtNLM"/>
    </source>
</evidence>
<organism evidence="1">
    <name type="scientific">Brevibacillus laterosporus</name>
    <name type="common">Bacillus laterosporus</name>
    <dbReference type="NCBI Taxonomy" id="1465"/>
    <lineage>
        <taxon>Bacteria</taxon>
        <taxon>Bacillati</taxon>
        <taxon>Bacillota</taxon>
        <taxon>Bacilli</taxon>
        <taxon>Bacillales</taxon>
        <taxon>Paenibacillaceae</taxon>
        <taxon>Brevibacillus</taxon>
    </lineage>
</organism>
<dbReference type="SUPFAM" id="SSF50969">
    <property type="entry name" value="YVTN repeat-like/Quinoprotein amine dehydrogenase"/>
    <property type="match status" value="1"/>
</dbReference>